<accession>A0ABT3U3A0</accession>
<reference evidence="2" key="1">
    <citation type="submission" date="2022-10" db="EMBL/GenBank/DDBJ databases">
        <title>Streptomyces beihaiensis sp. nov., a chitin degrading actinobacterium, isolated from shrimp pond soil.</title>
        <authorList>
            <person name="Xie J."/>
            <person name="Shen N."/>
        </authorList>
    </citation>
    <scope>NUCLEOTIDE SEQUENCE</scope>
    <source>
        <strain evidence="2">GXMU-J5</strain>
    </source>
</reference>
<evidence type="ECO:0000256" key="1">
    <source>
        <dbReference type="SAM" id="MobiDB-lite"/>
    </source>
</evidence>
<gene>
    <name evidence="2" type="ORF">OFY01_29255</name>
</gene>
<protein>
    <submittedName>
        <fullName evidence="2">Uncharacterized protein</fullName>
    </submittedName>
</protein>
<organism evidence="2 3">
    <name type="scientific">Streptomyces beihaiensis</name>
    <dbReference type="NCBI Taxonomy" id="2984495"/>
    <lineage>
        <taxon>Bacteria</taxon>
        <taxon>Bacillati</taxon>
        <taxon>Actinomycetota</taxon>
        <taxon>Actinomycetes</taxon>
        <taxon>Kitasatosporales</taxon>
        <taxon>Streptomycetaceae</taxon>
        <taxon>Streptomyces</taxon>
    </lineage>
</organism>
<feature type="compositionally biased region" description="Basic and acidic residues" evidence="1">
    <location>
        <begin position="79"/>
        <end position="90"/>
    </location>
</feature>
<evidence type="ECO:0000313" key="2">
    <source>
        <dbReference type="EMBL" id="MCX3063771.1"/>
    </source>
</evidence>
<dbReference type="RefSeq" id="WP_266604980.1">
    <property type="nucleotide sequence ID" value="NZ_JAPHNL010000321.1"/>
</dbReference>
<name>A0ABT3U3A0_9ACTN</name>
<proteinExistence type="predicted"/>
<comment type="caution">
    <text evidence="2">The sequence shown here is derived from an EMBL/GenBank/DDBJ whole genome shotgun (WGS) entry which is preliminary data.</text>
</comment>
<feature type="region of interest" description="Disordered" evidence="1">
    <location>
        <begin position="30"/>
        <end position="90"/>
    </location>
</feature>
<dbReference type="Proteomes" id="UP001163064">
    <property type="component" value="Unassembled WGS sequence"/>
</dbReference>
<dbReference type="EMBL" id="JAPHNL010000321">
    <property type="protein sequence ID" value="MCX3063771.1"/>
    <property type="molecule type" value="Genomic_DNA"/>
</dbReference>
<evidence type="ECO:0000313" key="3">
    <source>
        <dbReference type="Proteomes" id="UP001163064"/>
    </source>
</evidence>
<sequence length="90" mass="9415">MIAATTAMAPGPIREGDGAAKIVDRSFTTLAAPGGEDPILRQGNSKFRPAHIKQGGRHRDTASHSYDAGAKKKGQSGPKGRDTCLAKKDD</sequence>
<keyword evidence="3" id="KW-1185">Reference proteome</keyword>